<sequence length="292" mass="30956">MARSVTRSAVLGGTGGSAWDDNILSHSPAIVGVKKIDIRHGNQVDRLQVTYRLADGSTYTAPAHGGTGGSLSSFTLAKNERIVRMEGKTNNVLVDQVTFVTQNDAGEEKTYGPFGQTGQTQFKVEGYIVGFFGRAGNLLDALGAYYLPPLTKSPTYGGTGGKAFADPVDVNIPPVVNVKRMRIRHGNQVDSIDADYQLLGGGVLDGSNHGGTGGRPTVVEFEDGEFIIAMTGKTNNVLVDQVTFTTRKRNGTTATYGPFGKTGETKYEVTGNIVGFFGRAGNLLDAIGAFYC</sequence>
<feature type="domain" description="Jacalin-type lectin" evidence="1">
    <location>
        <begin position="150"/>
        <end position="292"/>
    </location>
</feature>
<dbReference type="InterPro" id="IPR001229">
    <property type="entry name" value="Jacalin-like_lectin_dom"/>
</dbReference>
<dbReference type="PANTHER" id="PTHR47293:SF15">
    <property type="entry name" value="JACALIN-RELATED LECTIN 19"/>
    <property type="match status" value="1"/>
</dbReference>
<evidence type="ECO:0000313" key="2">
    <source>
        <dbReference type="EMBL" id="CAI8044898.1"/>
    </source>
</evidence>
<accession>A0AA35TC75</accession>
<dbReference type="PANTHER" id="PTHR47293">
    <property type="entry name" value="JACALIN-RELATED LECTIN 3"/>
    <property type="match status" value="1"/>
</dbReference>
<dbReference type="SUPFAM" id="SSF51101">
    <property type="entry name" value="Mannose-binding lectins"/>
    <property type="match status" value="2"/>
</dbReference>
<protein>
    <submittedName>
        <fullName evidence="2">Jacalin-related lectin 23</fullName>
    </submittedName>
</protein>
<dbReference type="Pfam" id="PF01419">
    <property type="entry name" value="Jacalin"/>
    <property type="match status" value="2"/>
</dbReference>
<dbReference type="AlphaFoldDB" id="A0AA35TC75"/>
<keyword evidence="3" id="KW-1185">Reference proteome</keyword>
<gene>
    <name evidence="2" type="ORF">GBAR_LOCUS24866</name>
</gene>
<comment type="caution">
    <text evidence="2">The sequence shown here is derived from an EMBL/GenBank/DDBJ whole genome shotgun (WGS) entry which is preliminary data.</text>
</comment>
<dbReference type="PROSITE" id="PS51752">
    <property type="entry name" value="JACALIN_LECTIN"/>
    <property type="match status" value="2"/>
</dbReference>
<dbReference type="EMBL" id="CASHTH010003434">
    <property type="protein sequence ID" value="CAI8044898.1"/>
    <property type="molecule type" value="Genomic_DNA"/>
</dbReference>
<evidence type="ECO:0000259" key="1">
    <source>
        <dbReference type="PROSITE" id="PS51752"/>
    </source>
</evidence>
<reference evidence="2" key="1">
    <citation type="submission" date="2023-03" db="EMBL/GenBank/DDBJ databases">
        <authorList>
            <person name="Steffen K."/>
            <person name="Cardenas P."/>
        </authorList>
    </citation>
    <scope>NUCLEOTIDE SEQUENCE</scope>
</reference>
<dbReference type="Gene3D" id="2.100.10.30">
    <property type="entry name" value="Jacalin-like lectin domain"/>
    <property type="match status" value="2"/>
</dbReference>
<proteinExistence type="predicted"/>
<dbReference type="Proteomes" id="UP001174909">
    <property type="component" value="Unassembled WGS sequence"/>
</dbReference>
<dbReference type="InterPro" id="IPR036404">
    <property type="entry name" value="Jacalin-like_lectin_dom_sf"/>
</dbReference>
<evidence type="ECO:0000313" key="3">
    <source>
        <dbReference type="Proteomes" id="UP001174909"/>
    </source>
</evidence>
<feature type="domain" description="Jacalin-type lectin" evidence="1">
    <location>
        <begin position="5"/>
        <end position="148"/>
    </location>
</feature>
<organism evidence="2 3">
    <name type="scientific">Geodia barretti</name>
    <name type="common">Barrett's horny sponge</name>
    <dbReference type="NCBI Taxonomy" id="519541"/>
    <lineage>
        <taxon>Eukaryota</taxon>
        <taxon>Metazoa</taxon>
        <taxon>Porifera</taxon>
        <taxon>Demospongiae</taxon>
        <taxon>Heteroscleromorpha</taxon>
        <taxon>Tetractinellida</taxon>
        <taxon>Astrophorina</taxon>
        <taxon>Geodiidae</taxon>
        <taxon>Geodia</taxon>
    </lineage>
</organism>
<name>A0AA35TC75_GEOBA</name>
<dbReference type="SMART" id="SM00915">
    <property type="entry name" value="Jacalin"/>
    <property type="match status" value="2"/>
</dbReference>